<organism evidence="3 4">
    <name type="scientific">Periplaneta americana</name>
    <name type="common">American cockroach</name>
    <name type="synonym">Blatta americana</name>
    <dbReference type="NCBI Taxonomy" id="6978"/>
    <lineage>
        <taxon>Eukaryota</taxon>
        <taxon>Metazoa</taxon>
        <taxon>Ecdysozoa</taxon>
        <taxon>Arthropoda</taxon>
        <taxon>Hexapoda</taxon>
        <taxon>Insecta</taxon>
        <taxon>Pterygota</taxon>
        <taxon>Neoptera</taxon>
        <taxon>Polyneoptera</taxon>
        <taxon>Dictyoptera</taxon>
        <taxon>Blattodea</taxon>
        <taxon>Blattoidea</taxon>
        <taxon>Blattidae</taxon>
        <taxon>Blattinae</taxon>
        <taxon>Periplaneta</taxon>
    </lineage>
</organism>
<proteinExistence type="predicted"/>
<feature type="domain" description="TTF-type" evidence="2">
    <location>
        <begin position="59"/>
        <end position="139"/>
    </location>
</feature>
<comment type="caution">
    <text evidence="3">The sequence shown here is derived from an EMBL/GenBank/DDBJ whole genome shotgun (WGS) entry which is preliminary data.</text>
</comment>
<feature type="region of interest" description="Disordered" evidence="1">
    <location>
        <begin position="777"/>
        <end position="800"/>
    </location>
</feature>
<evidence type="ECO:0000259" key="2">
    <source>
        <dbReference type="SMART" id="SM00597"/>
    </source>
</evidence>
<dbReference type="EMBL" id="JAJSOF020000001">
    <property type="protein sequence ID" value="KAJ4451757.1"/>
    <property type="molecule type" value="Genomic_DNA"/>
</dbReference>
<evidence type="ECO:0000313" key="3">
    <source>
        <dbReference type="EMBL" id="KAJ4451757.1"/>
    </source>
</evidence>
<dbReference type="InterPro" id="IPR008906">
    <property type="entry name" value="HATC_C_dom"/>
</dbReference>
<dbReference type="PANTHER" id="PTHR45749:SF28">
    <property type="entry name" value="ZINC FINGER MYM-TYPE PROTEIN 1-LIKE-RELATED"/>
    <property type="match status" value="1"/>
</dbReference>
<dbReference type="SMART" id="SM00597">
    <property type="entry name" value="ZnF_TTF"/>
    <property type="match status" value="1"/>
</dbReference>
<feature type="compositionally biased region" description="Polar residues" evidence="1">
    <location>
        <begin position="781"/>
        <end position="798"/>
    </location>
</feature>
<feature type="region of interest" description="Disordered" evidence="1">
    <location>
        <begin position="902"/>
        <end position="941"/>
    </location>
</feature>
<evidence type="ECO:0000313" key="4">
    <source>
        <dbReference type="Proteomes" id="UP001148838"/>
    </source>
</evidence>
<feature type="compositionally biased region" description="Polar residues" evidence="1">
    <location>
        <begin position="1649"/>
        <end position="1666"/>
    </location>
</feature>
<evidence type="ECO:0000256" key="1">
    <source>
        <dbReference type="SAM" id="MobiDB-lite"/>
    </source>
</evidence>
<feature type="region of interest" description="Disordered" evidence="1">
    <location>
        <begin position="1645"/>
        <end position="1668"/>
    </location>
</feature>
<dbReference type="InterPro" id="IPR006580">
    <property type="entry name" value="Znf_TTF"/>
</dbReference>
<keyword evidence="4" id="KW-1185">Reference proteome</keyword>
<gene>
    <name evidence="3" type="ORF">ANN_03229</name>
</gene>
<dbReference type="PANTHER" id="PTHR45749">
    <property type="match status" value="1"/>
</dbReference>
<name>A0ABQ8U1V1_PERAM</name>
<accession>A0ABQ8U1V1</accession>
<dbReference type="InterPro" id="IPR025398">
    <property type="entry name" value="DUF4371"/>
</dbReference>
<protein>
    <recommendedName>
        <fullName evidence="2">TTF-type domain-containing protein</fullName>
    </recommendedName>
</protein>
<dbReference type="Pfam" id="PF14291">
    <property type="entry name" value="DUF4371"/>
    <property type="match status" value="1"/>
</dbReference>
<dbReference type="Pfam" id="PF05699">
    <property type="entry name" value="Dimer_Tnp_hAT"/>
    <property type="match status" value="2"/>
</dbReference>
<reference evidence="3 4" key="1">
    <citation type="journal article" date="2022" name="Allergy">
        <title>Genome assembly and annotation of Periplaneta americana reveal a comprehensive cockroach allergen profile.</title>
        <authorList>
            <person name="Wang L."/>
            <person name="Xiong Q."/>
            <person name="Saelim N."/>
            <person name="Wang L."/>
            <person name="Nong W."/>
            <person name="Wan A.T."/>
            <person name="Shi M."/>
            <person name="Liu X."/>
            <person name="Cao Q."/>
            <person name="Hui J.H.L."/>
            <person name="Sookrung N."/>
            <person name="Leung T.F."/>
            <person name="Tungtrongchitr A."/>
            <person name="Tsui S.K.W."/>
        </authorList>
    </citation>
    <scope>NUCLEOTIDE SEQUENCE [LARGE SCALE GENOMIC DNA]</scope>
    <source>
        <strain evidence="3">PWHHKU_190912</strain>
    </source>
</reference>
<dbReference type="Proteomes" id="UP001148838">
    <property type="component" value="Unassembled WGS sequence"/>
</dbReference>
<sequence>MAEQVSGEVCVENDCVIEGLLKVPFNRRTYNEKVEIVKMERPTPELNLSMDVKEKQREYTRHFTSTSYGKWNWLCGSSKLSKLFCWPCLLFSRKTNVWSKEGFSNMNFLRTAVLKHDKSKAHIYSSMNFANFGKARIDLQLDKLKVLHINQHNALVKTNREILLRLINAVCFLGKQELAFRGHNESVESDNRGNYIEYLSSLSEFDHLLANHLESSTVFRGTSPAIQNDLLFAVSGVMIKNIKSEIEEAPFVAIVVDETSDCSNQSQLSTFKIRRQEQLTAFFENIICNDSEENWDDDVIVQAQGYLYFFTQFQNIFLLEVYARVFAHTDGLYNIFQTKILDIAYCLQEVSKLKHTISEFRRSGFPSIWSNMENENSSDNTMEPPLKRRKGDDELKYRQLYYSILDRMHMEITDRFSDYGKLQFTHLLDSQTFSAYRENFPNEALNKLFQSYNSHFDQVRLKNELSVIYSAEVFDFSNKPVHEILSAIYENQLNQVIPEVLKLATLIVTIPATSASVERIFSALKRIKSYCRSTHTQERLSGLALMSIEKSFLQKLRKRPNLTDHSSLCITMRVATGVAQSVKALACRSEVVLGRGPTDTRKEMDNESDEDQFSENEILSVLCSAFKTGETSLNINKGVLPDNSNAKENRPSENGLLQIRHCPSSVTDDPEEFVSATYSTSLHSSDKGKEKNLQAFHGNVTEKRKINSKPHKAFWKTMTWGQRTVHVSNLVNFTPTKRPGSTNSESRRKRTFVYNLEVDEKKIQCFAMDKFIVERKRQDSESQQSATTATVSLGPSNATHKEDRRKKISYLYSYLAYGGKPYLCVFSLWRNTQQQGHEPAHTTLLLLLLFEGGVVIEFPRWTPFEEFNVPPLDFRRQRVPVTRVVTVKDEEYRDDREVEFLAPDPKPTRRTTNSIEGPRQDGPPNIFPKPSRPPVNHQKGRTMGQIVPSVRILTYPGSSRHKSQVKPRFDMSRLEDLYALSALEKKQVVKAASLEKPLPRRVASDRSAHVAQLPVPRSLKFPSCTVGGDIVKNMAEQVSGEVCVENDCVIEGLLKVPFNRRTYNEKVEIVKMERPTPELNLSMDVKEKQREYTRHFTSTSYGKQELAFRGHNESVESDNRGNYIEYLSSLSEFDHLLANHLESSTVFRGTSPAIQNDLLFAFQNIFLLEVYARVFAHTDGLYNIFQTKILDIAYCLQEVSKLKHTISEFRRSGFPSIWSNMENENSSDNTMEPPLKRRKGDDELKYRQLYYSILDRMHMEITDRFSDYGKLQFTHLLDSQTFSAYREKLPNEALNKLFQSYNSHFDQVRLKNELSVIYSAEVFDFSNKPVHEILSAIYENQLNQVIPEVLKLATLIVTIPATSASVERIFSALKRIKSYCRSTHTQERLSGLALMSIEKSFLQKLRKRPNLTDHSSLCITMRVATGVAQSVKALACRSEVVLGRGFDPAWADYLTGVFRGFPQPPTDTRKEMDNESDEDQFSENEILSVLCSAFKTGETSLNINKGVLPDNSNAKENRPSENGLLQIRHCPSSVTDDPEEFVSATYSTSLHSSDKGKEKNLQAFHGNVTEKRKINSKPHKAFWKTMTWGQRTVHVSNLVNFTPTKRPGSTNSESRRKRTFVYNLEVDEKKIQCFAMDKFIVERKRQDSESQQSATTATVSLGPSNATHKEDRRKKISYLYSYLAYGGKPYLCVFSLWRNTQQQGHVDESIDIGDKPQLIGFIRYIDDKDISEQFLFCRLLETTTGHDIFVSNNSFLNDHDLSWKDCCDICTNGIPSMSGKFKGFTARALNENPSIQLAVFCTEGISQESV</sequence>